<evidence type="ECO:0000256" key="3">
    <source>
        <dbReference type="ARBA" id="ARBA00022679"/>
    </source>
</evidence>
<proteinExistence type="inferred from homology"/>
<comment type="similarity">
    <text evidence="10">Belongs to the ELO family.</text>
</comment>
<organism evidence="11 12">
    <name type="scientific">Strigamia maritima</name>
    <name type="common">European centipede</name>
    <name type="synonym">Geophilus maritimus</name>
    <dbReference type="NCBI Taxonomy" id="126957"/>
    <lineage>
        <taxon>Eukaryota</taxon>
        <taxon>Metazoa</taxon>
        <taxon>Ecdysozoa</taxon>
        <taxon>Arthropoda</taxon>
        <taxon>Myriapoda</taxon>
        <taxon>Chilopoda</taxon>
        <taxon>Pleurostigmophora</taxon>
        <taxon>Geophilomorpha</taxon>
        <taxon>Linotaeniidae</taxon>
        <taxon>Strigamia</taxon>
    </lineage>
</organism>
<evidence type="ECO:0000313" key="11">
    <source>
        <dbReference type="EnsemblMetazoa" id="SMAR006835-PA"/>
    </source>
</evidence>
<keyword evidence="7 10" id="KW-0443">Lipid metabolism</keyword>
<feature type="transmembrane region" description="Helical" evidence="10">
    <location>
        <begin position="207"/>
        <end position="229"/>
    </location>
</feature>
<feature type="transmembrane region" description="Helical" evidence="10">
    <location>
        <begin position="249"/>
        <end position="274"/>
    </location>
</feature>
<dbReference type="EMBL" id="JH431728">
    <property type="status" value="NOT_ANNOTATED_CDS"/>
    <property type="molecule type" value="Genomic_DNA"/>
</dbReference>
<dbReference type="PANTHER" id="PTHR11157">
    <property type="entry name" value="FATTY ACID ACYL TRANSFERASE-RELATED"/>
    <property type="match status" value="1"/>
</dbReference>
<evidence type="ECO:0000256" key="1">
    <source>
        <dbReference type="ARBA" id="ARBA00004141"/>
    </source>
</evidence>
<dbReference type="eggNOG" id="KOG3071">
    <property type="taxonomic scope" value="Eukaryota"/>
</dbReference>
<feature type="transmembrane region" description="Helical" evidence="10">
    <location>
        <begin position="324"/>
        <end position="344"/>
    </location>
</feature>
<dbReference type="GO" id="GO:0005789">
    <property type="term" value="C:endoplasmic reticulum membrane"/>
    <property type="evidence" value="ECO:0007669"/>
    <property type="project" value="TreeGrafter"/>
</dbReference>
<reference evidence="11" key="2">
    <citation type="submission" date="2015-02" db="UniProtKB">
        <authorList>
            <consortium name="EnsemblMetazoa"/>
        </authorList>
    </citation>
    <scope>IDENTIFICATION</scope>
</reference>
<dbReference type="STRING" id="126957.T1IZZ6"/>
<feature type="transmembrane region" description="Helical" evidence="10">
    <location>
        <begin position="32"/>
        <end position="49"/>
    </location>
</feature>
<dbReference type="GO" id="GO:0030148">
    <property type="term" value="P:sphingolipid biosynthetic process"/>
    <property type="evidence" value="ECO:0007669"/>
    <property type="project" value="TreeGrafter"/>
</dbReference>
<comment type="catalytic activity">
    <reaction evidence="10">
        <text>a very-long-chain acyl-CoA + malonyl-CoA + H(+) = a very-long-chain 3-oxoacyl-CoA + CO2 + CoA</text>
        <dbReference type="Rhea" id="RHEA:32727"/>
        <dbReference type="ChEBI" id="CHEBI:15378"/>
        <dbReference type="ChEBI" id="CHEBI:16526"/>
        <dbReference type="ChEBI" id="CHEBI:57287"/>
        <dbReference type="ChEBI" id="CHEBI:57384"/>
        <dbReference type="ChEBI" id="CHEBI:90725"/>
        <dbReference type="ChEBI" id="CHEBI:90736"/>
        <dbReference type="EC" id="2.3.1.199"/>
    </reaction>
</comment>
<evidence type="ECO:0000256" key="7">
    <source>
        <dbReference type="ARBA" id="ARBA00023098"/>
    </source>
</evidence>
<evidence type="ECO:0000256" key="5">
    <source>
        <dbReference type="ARBA" id="ARBA00022832"/>
    </source>
</evidence>
<keyword evidence="9 10" id="KW-0275">Fatty acid biosynthesis</keyword>
<keyword evidence="6 10" id="KW-1133">Transmembrane helix</keyword>
<evidence type="ECO:0000256" key="6">
    <source>
        <dbReference type="ARBA" id="ARBA00022989"/>
    </source>
</evidence>
<sequence length="385" mass="45938">MDSAMGVFSYFQNVYDGYVWTLTLEEPLTQKWFLVKSPVPMLVLIFLYFNMVHFGPKIMQKREPYKLKWVLIVYNLGITILNLYIAVTLFHKAHKLNYSWICEPYRLIQTDDEKQIAFTIYLFYLSKVFELCDSLFFIMRKKFNQLSFLHCFHHPTMFFFTWIGIKWVPGGSTGALWWYWFSKLIEFTDTLFFILRKKDRQLTFLHIYHHSTMFFFWWIGVKWVPGGAFLKRSILYFYYTNFKRHLNTSLILCIYKFAAFVGAGLNSVVHVLMYSYYCLSALGPSVQKYLWWKKYLTMIQLAQFTIALVLGINGMRINCDFPKWMQYVLVTYMLSFIVLFGNFYRHAYKKRQAENVAKKFDSCKPITNGNGHTNGYAKQNGSYKN</sequence>
<evidence type="ECO:0000313" key="12">
    <source>
        <dbReference type="Proteomes" id="UP000014500"/>
    </source>
</evidence>
<evidence type="ECO:0000256" key="9">
    <source>
        <dbReference type="ARBA" id="ARBA00023160"/>
    </source>
</evidence>
<dbReference type="HOGENOM" id="CLU_048483_0_1_1"/>
<reference evidence="12" key="1">
    <citation type="submission" date="2011-05" db="EMBL/GenBank/DDBJ databases">
        <authorList>
            <person name="Richards S.R."/>
            <person name="Qu J."/>
            <person name="Jiang H."/>
            <person name="Jhangiani S.N."/>
            <person name="Agravi P."/>
            <person name="Goodspeed R."/>
            <person name="Gross S."/>
            <person name="Mandapat C."/>
            <person name="Jackson L."/>
            <person name="Mathew T."/>
            <person name="Pu L."/>
            <person name="Thornton R."/>
            <person name="Saada N."/>
            <person name="Wilczek-Boney K.B."/>
            <person name="Lee S."/>
            <person name="Kovar C."/>
            <person name="Wu Y."/>
            <person name="Scherer S.E."/>
            <person name="Worley K.C."/>
            <person name="Muzny D.M."/>
            <person name="Gibbs R."/>
        </authorList>
    </citation>
    <scope>NUCLEOTIDE SEQUENCE</scope>
    <source>
        <strain evidence="12">Brora</strain>
    </source>
</reference>
<dbReference type="Proteomes" id="UP000014500">
    <property type="component" value="Unassembled WGS sequence"/>
</dbReference>
<dbReference type="AlphaFoldDB" id="T1IZZ6"/>
<keyword evidence="4 10" id="KW-0812">Transmembrane</keyword>
<protein>
    <recommendedName>
        <fullName evidence="10">Elongation of very long chain fatty acids protein</fullName>
        <ecNumber evidence="10">2.3.1.199</ecNumber>
    </recommendedName>
    <alternativeName>
        <fullName evidence="10">Very-long-chain 3-oxoacyl-CoA synthase</fullName>
    </alternativeName>
</protein>
<dbReference type="GO" id="GO:0034625">
    <property type="term" value="P:fatty acid elongation, monounsaturated fatty acid"/>
    <property type="evidence" value="ECO:0007669"/>
    <property type="project" value="TreeGrafter"/>
</dbReference>
<keyword evidence="3 10" id="KW-0808">Transferase</keyword>
<evidence type="ECO:0000256" key="8">
    <source>
        <dbReference type="ARBA" id="ARBA00023136"/>
    </source>
</evidence>
<dbReference type="EC" id="2.3.1.199" evidence="10"/>
<name>T1IZZ6_STRMM</name>
<evidence type="ECO:0000256" key="4">
    <source>
        <dbReference type="ARBA" id="ARBA00022692"/>
    </source>
</evidence>
<comment type="subcellular location">
    <subcellularLocation>
        <location evidence="1">Membrane</location>
        <topology evidence="1">Multi-pass membrane protein</topology>
    </subcellularLocation>
</comment>
<evidence type="ECO:0000256" key="2">
    <source>
        <dbReference type="ARBA" id="ARBA00022516"/>
    </source>
</evidence>
<feature type="transmembrane region" description="Helical" evidence="10">
    <location>
        <begin position="69"/>
        <end position="90"/>
    </location>
</feature>
<dbReference type="GO" id="GO:0042761">
    <property type="term" value="P:very long-chain fatty acid biosynthetic process"/>
    <property type="evidence" value="ECO:0007669"/>
    <property type="project" value="TreeGrafter"/>
</dbReference>
<evidence type="ECO:0000256" key="10">
    <source>
        <dbReference type="RuleBase" id="RU361115"/>
    </source>
</evidence>
<feature type="transmembrane region" description="Helical" evidence="10">
    <location>
        <begin position="116"/>
        <end position="139"/>
    </location>
</feature>
<dbReference type="PhylomeDB" id="T1IZZ6"/>
<keyword evidence="8 10" id="KW-0472">Membrane</keyword>
<dbReference type="GO" id="GO:0009922">
    <property type="term" value="F:fatty acid elongase activity"/>
    <property type="evidence" value="ECO:0007669"/>
    <property type="project" value="UniProtKB-EC"/>
</dbReference>
<keyword evidence="5 10" id="KW-0276">Fatty acid metabolism</keyword>
<dbReference type="GO" id="GO:0019367">
    <property type="term" value="P:fatty acid elongation, saturated fatty acid"/>
    <property type="evidence" value="ECO:0007669"/>
    <property type="project" value="TreeGrafter"/>
</dbReference>
<keyword evidence="12" id="KW-1185">Reference proteome</keyword>
<dbReference type="EnsemblMetazoa" id="SMAR006835-RA">
    <property type="protein sequence ID" value="SMAR006835-PA"/>
    <property type="gene ID" value="SMAR006835"/>
</dbReference>
<accession>T1IZZ6</accession>
<keyword evidence="2 10" id="KW-0444">Lipid biosynthesis</keyword>
<dbReference type="PANTHER" id="PTHR11157:SF12">
    <property type="entry name" value="ELONGATION OF VERY LONG CHAIN FATTY ACIDS PROTEIN 4"/>
    <property type="match status" value="1"/>
</dbReference>
<dbReference type="Pfam" id="PF01151">
    <property type="entry name" value="ELO"/>
    <property type="match status" value="3"/>
</dbReference>
<dbReference type="OMA" id="WTYFTST"/>
<dbReference type="InterPro" id="IPR002076">
    <property type="entry name" value="ELO_fam"/>
</dbReference>
<dbReference type="GO" id="GO:0034626">
    <property type="term" value="P:fatty acid elongation, polyunsaturated fatty acid"/>
    <property type="evidence" value="ECO:0007669"/>
    <property type="project" value="TreeGrafter"/>
</dbReference>